<keyword evidence="3 5" id="KW-1133">Transmembrane helix</keyword>
<proteinExistence type="predicted"/>
<dbReference type="InterPro" id="IPR050186">
    <property type="entry name" value="TPT_transporter"/>
</dbReference>
<organism evidence="7 8">
    <name type="scientific">Clytia hemisphaerica</name>
    <dbReference type="NCBI Taxonomy" id="252671"/>
    <lineage>
        <taxon>Eukaryota</taxon>
        <taxon>Metazoa</taxon>
        <taxon>Cnidaria</taxon>
        <taxon>Hydrozoa</taxon>
        <taxon>Hydroidolina</taxon>
        <taxon>Leptothecata</taxon>
        <taxon>Obeliida</taxon>
        <taxon>Clytiidae</taxon>
        <taxon>Clytia</taxon>
    </lineage>
</organism>
<dbReference type="EnsemblMetazoa" id="CLYHEMT013058.1">
    <property type="protein sequence ID" value="CLYHEMP013058.1"/>
    <property type="gene ID" value="CLYHEMG013058"/>
</dbReference>
<accession>A0A7M5WU11</accession>
<dbReference type="PANTHER" id="PTHR11132">
    <property type="entry name" value="SOLUTE CARRIER FAMILY 35"/>
    <property type="match status" value="1"/>
</dbReference>
<evidence type="ECO:0000256" key="4">
    <source>
        <dbReference type="ARBA" id="ARBA00023136"/>
    </source>
</evidence>
<keyword evidence="8" id="KW-1185">Reference proteome</keyword>
<feature type="transmembrane region" description="Helical" evidence="5">
    <location>
        <begin position="121"/>
        <end position="140"/>
    </location>
</feature>
<dbReference type="RefSeq" id="XP_066931082.1">
    <property type="nucleotide sequence ID" value="XM_067074981.1"/>
</dbReference>
<evidence type="ECO:0000256" key="3">
    <source>
        <dbReference type="ARBA" id="ARBA00022989"/>
    </source>
</evidence>
<dbReference type="Proteomes" id="UP000594262">
    <property type="component" value="Unplaced"/>
</dbReference>
<feature type="transmembrane region" description="Helical" evidence="5">
    <location>
        <begin position="245"/>
        <end position="265"/>
    </location>
</feature>
<evidence type="ECO:0000256" key="1">
    <source>
        <dbReference type="ARBA" id="ARBA00004141"/>
    </source>
</evidence>
<comment type="subcellular location">
    <subcellularLocation>
        <location evidence="1">Membrane</location>
        <topology evidence="1">Multi-pass membrane protein</topology>
    </subcellularLocation>
</comment>
<dbReference type="GO" id="GO:0016020">
    <property type="term" value="C:membrane"/>
    <property type="evidence" value="ECO:0007669"/>
    <property type="project" value="UniProtKB-SubCell"/>
</dbReference>
<dbReference type="AlphaFoldDB" id="A0A7M5WU11"/>
<reference evidence="7" key="1">
    <citation type="submission" date="2021-01" db="UniProtKB">
        <authorList>
            <consortium name="EnsemblMetazoa"/>
        </authorList>
    </citation>
    <scope>IDENTIFICATION</scope>
</reference>
<dbReference type="GeneID" id="136818743"/>
<evidence type="ECO:0000313" key="8">
    <source>
        <dbReference type="Proteomes" id="UP000594262"/>
    </source>
</evidence>
<keyword evidence="4 5" id="KW-0472">Membrane</keyword>
<dbReference type="OrthoDB" id="5547497at2759"/>
<protein>
    <recommendedName>
        <fullName evidence="6">Sugar phosphate transporter domain-containing protein</fullName>
    </recommendedName>
</protein>
<evidence type="ECO:0000256" key="2">
    <source>
        <dbReference type="ARBA" id="ARBA00022692"/>
    </source>
</evidence>
<feature type="transmembrane region" description="Helical" evidence="5">
    <location>
        <begin position="271"/>
        <end position="290"/>
    </location>
</feature>
<evidence type="ECO:0000256" key="5">
    <source>
        <dbReference type="SAM" id="Phobius"/>
    </source>
</evidence>
<dbReference type="Pfam" id="PF03151">
    <property type="entry name" value="TPT"/>
    <property type="match status" value="1"/>
</dbReference>
<name>A0A7M5WU11_9CNID</name>
<feature type="transmembrane region" description="Helical" evidence="5">
    <location>
        <begin position="94"/>
        <end position="114"/>
    </location>
</feature>
<feature type="transmembrane region" description="Helical" evidence="5">
    <location>
        <begin position="34"/>
        <end position="51"/>
    </location>
</feature>
<feature type="transmembrane region" description="Helical" evidence="5">
    <location>
        <begin position="7"/>
        <end position="28"/>
    </location>
</feature>
<feature type="transmembrane region" description="Helical" evidence="5">
    <location>
        <begin position="178"/>
        <end position="196"/>
    </location>
</feature>
<feature type="transmembrane region" description="Helical" evidence="5">
    <location>
        <begin position="71"/>
        <end position="88"/>
    </location>
</feature>
<evidence type="ECO:0000313" key="7">
    <source>
        <dbReference type="EnsemblMetazoa" id="CLYHEMP013058.1"/>
    </source>
</evidence>
<dbReference type="InterPro" id="IPR004853">
    <property type="entry name" value="Sugar_P_trans_dom"/>
</dbReference>
<keyword evidence="2 5" id="KW-0812">Transmembrane</keyword>
<feature type="transmembrane region" description="Helical" evidence="5">
    <location>
        <begin position="216"/>
        <end position="238"/>
    </location>
</feature>
<feature type="transmembrane region" description="Helical" evidence="5">
    <location>
        <begin position="146"/>
        <end position="166"/>
    </location>
</feature>
<evidence type="ECO:0000259" key="6">
    <source>
        <dbReference type="Pfam" id="PF03151"/>
    </source>
</evidence>
<feature type="domain" description="Sugar phosphate transporter" evidence="6">
    <location>
        <begin position="16"/>
        <end position="288"/>
    </location>
</feature>
<sequence length="307" mass="35162">MSKPSMTTLSIILNITSSISIVMLNKWIYTHYGFPNITLTFIHFLVTFLGLKICEMMNIFNHKSVQLKDCLPLAMSFCGFVVLTNLSLQHNTVGTYQLIKVLTTPCIMMIHTYMYNKKYSYQYHLSLIPITFGVFLNTYYDVAFNSLGIFFAGLGVVVTSFYQVWVGKLQKDLNINSMQLLYYQAPLSAMLLLFVIPFFENVYGEKGLIYPWPMKVWIAVFASGIIAFSVNLTIFWIIGNTSPVTYNMVGHLKFCLVLIIGYLLFNSPMMVNQIFGLLSTLLGVFYYSHLKLREQEAQKKAVSTRRV</sequence>